<feature type="transmembrane region" description="Helical" evidence="1">
    <location>
        <begin position="268"/>
        <end position="289"/>
    </location>
</feature>
<keyword evidence="1" id="KW-1133">Transmembrane helix</keyword>
<feature type="transmembrane region" description="Helical" evidence="1">
    <location>
        <begin position="191"/>
        <end position="209"/>
    </location>
</feature>
<feature type="transmembrane region" description="Helical" evidence="1">
    <location>
        <begin position="361"/>
        <end position="381"/>
    </location>
</feature>
<feature type="transmembrane region" description="Helical" evidence="1">
    <location>
        <begin position="103"/>
        <end position="120"/>
    </location>
</feature>
<feature type="transmembrane region" description="Helical" evidence="1">
    <location>
        <begin position="37"/>
        <end position="55"/>
    </location>
</feature>
<organism evidence="2">
    <name type="scientific">freshwater metagenome</name>
    <dbReference type="NCBI Taxonomy" id="449393"/>
    <lineage>
        <taxon>unclassified sequences</taxon>
        <taxon>metagenomes</taxon>
        <taxon>ecological metagenomes</taxon>
    </lineage>
</organism>
<feature type="transmembrane region" description="Helical" evidence="1">
    <location>
        <begin position="531"/>
        <end position="548"/>
    </location>
</feature>
<feature type="transmembrane region" description="Helical" evidence="1">
    <location>
        <begin position="165"/>
        <end position="184"/>
    </location>
</feature>
<keyword evidence="1" id="KW-0812">Transmembrane</keyword>
<feature type="transmembrane region" description="Helical" evidence="1">
    <location>
        <begin position="502"/>
        <end position="519"/>
    </location>
</feature>
<proteinExistence type="predicted"/>
<accession>A0A6J6W1U4</accession>
<gene>
    <name evidence="2" type="ORF">UFOPK2958_00243</name>
</gene>
<reference evidence="2" key="1">
    <citation type="submission" date="2020-05" db="EMBL/GenBank/DDBJ databases">
        <authorList>
            <person name="Chiriac C."/>
            <person name="Salcher M."/>
            <person name="Ghai R."/>
            <person name="Kavagutti S V."/>
        </authorList>
    </citation>
    <scope>NUCLEOTIDE SEQUENCE</scope>
</reference>
<feature type="transmembrane region" description="Helical" evidence="1">
    <location>
        <begin position="67"/>
        <end position="91"/>
    </location>
</feature>
<dbReference type="AlphaFoldDB" id="A0A6J6W1U4"/>
<feature type="transmembrane region" description="Helical" evidence="1">
    <location>
        <begin position="560"/>
        <end position="577"/>
    </location>
</feature>
<name>A0A6J6W1U4_9ZZZZ</name>
<keyword evidence="1" id="KW-0472">Membrane</keyword>
<sequence length="734" mass="80881">MAGLRERLRSARGVAWVLIAAFVAVVGHSSSNAFGQIFLLVTILLLPGSAIASLLKIRLESISSRVILTVAFGTSFIMVMGYLVSLAGPHVGVDRPLDRIPQLWIWGVVLLVLTIACAIVKRDPVSYVFEGVEPYHVYYSSIFLVFPIVAAIGAFRLNGGHGNDVAVVNLVVIIGLVVFTSIVTWRRDVRFPISALIYSISLAVVWSYSLRAEHLNGWDIQQEFGVCMQTFNRGIWIVPPDHSAYAAMLSLTSFPVQLHSLSGVAFTWIFKAVFTALLALVPLGIFLSVRRVATDGAATATSSLLVIGSIAYPQEMATLGRQAIAFVLLTSIVVILGENIGTRNQRLYFMVMGVSLSFTHYSTAYFQASILFVAWLATFIATGFKRKNRRETVITFGPVICTLIAAVTWNLVITDNNALVKPSSRIVESGLALSASSGIKKVPVEQYQGEILASLKVLVPQLEVLREGRTHTLQDTAVPTLKGVAPGLIDIWNKITILKSDLVNVALSLSVPYLLYLWKREPERYSTEEDLFALGVGALFGAMLFRFSGTLAQFYNPERGALLSNLYFSVPLAVAIMRSIRWRPKLTGTLVISAMAIAMFDVFGLSRFLIGGGAPSSIVGQSESSERFFVSEAEYNAALWAQAHIPKNNLVQTDQYGKIAFLNAPGKYNLLSAYAPNILDWRAFVYESKVNLINHRSRGETKNSHHTTIYVTPTKYFDDNYRVVYSSEFARMYH</sequence>
<feature type="transmembrane region" description="Helical" evidence="1">
    <location>
        <begin position="141"/>
        <end position="159"/>
    </location>
</feature>
<feature type="transmembrane region" description="Helical" evidence="1">
    <location>
        <begin position="12"/>
        <end position="31"/>
    </location>
</feature>
<dbReference type="EMBL" id="CAFAAB010000015">
    <property type="protein sequence ID" value="CAB4776737.1"/>
    <property type="molecule type" value="Genomic_DNA"/>
</dbReference>
<evidence type="ECO:0000256" key="1">
    <source>
        <dbReference type="SAM" id="Phobius"/>
    </source>
</evidence>
<feature type="transmembrane region" description="Helical" evidence="1">
    <location>
        <begin position="393"/>
        <end position="413"/>
    </location>
</feature>
<evidence type="ECO:0000313" key="2">
    <source>
        <dbReference type="EMBL" id="CAB4776737.1"/>
    </source>
</evidence>
<feature type="transmembrane region" description="Helical" evidence="1">
    <location>
        <begin position="323"/>
        <end position="341"/>
    </location>
</feature>
<protein>
    <submittedName>
        <fullName evidence="2">Unannotated protein</fullName>
    </submittedName>
</protein>
<feature type="transmembrane region" description="Helical" evidence="1">
    <location>
        <begin position="589"/>
        <end position="610"/>
    </location>
</feature>